<gene>
    <name evidence="12" type="primary">murE</name>
    <name evidence="17" type="ORF">HCN83_02465</name>
</gene>
<keyword evidence="9 12" id="KW-0573">Peptidoglycan synthesis</keyword>
<comment type="PTM">
    <text evidence="12">Carboxylation is probably crucial for Mg(2+) binding and, consequently, for the gamma-phosphate positioning of ATP.</text>
</comment>
<proteinExistence type="inferred from homology"/>
<dbReference type="GO" id="GO:0051301">
    <property type="term" value="P:cell division"/>
    <property type="evidence" value="ECO:0007669"/>
    <property type="project" value="UniProtKB-KW"/>
</dbReference>
<dbReference type="EMBL" id="JAATHJ010000002">
    <property type="protein sequence ID" value="NJP36449.1"/>
    <property type="molecule type" value="Genomic_DNA"/>
</dbReference>
<dbReference type="Pfam" id="PF02875">
    <property type="entry name" value="Mur_ligase_C"/>
    <property type="match status" value="1"/>
</dbReference>
<dbReference type="SUPFAM" id="SSF53244">
    <property type="entry name" value="MurD-like peptide ligases, peptide-binding domain"/>
    <property type="match status" value="1"/>
</dbReference>
<keyword evidence="8 12" id="KW-0133">Cell shape</keyword>
<feature type="modified residue" description="N6-carboxylysine" evidence="12">
    <location>
        <position position="218"/>
    </location>
</feature>
<dbReference type="GO" id="GO:0009252">
    <property type="term" value="P:peptidoglycan biosynthetic process"/>
    <property type="evidence" value="ECO:0007669"/>
    <property type="project" value="UniProtKB-UniRule"/>
</dbReference>
<feature type="domain" description="Mur ligase C-terminal" evidence="15">
    <location>
        <begin position="335"/>
        <end position="460"/>
    </location>
</feature>
<dbReference type="InterPro" id="IPR036615">
    <property type="entry name" value="Mur_ligase_C_dom_sf"/>
</dbReference>
<evidence type="ECO:0000256" key="3">
    <source>
        <dbReference type="ARBA" id="ARBA00022490"/>
    </source>
</evidence>
<feature type="binding site" evidence="12">
    <location>
        <position position="186"/>
    </location>
    <ligand>
        <name>UDP-N-acetyl-alpha-D-muramoyl-L-alanyl-D-glutamate</name>
        <dbReference type="ChEBI" id="CHEBI:83900"/>
    </ligand>
</feature>
<dbReference type="GO" id="GO:0008765">
    <property type="term" value="F:UDP-N-acetylmuramoylalanyl-D-glutamate-2,6-diaminopimelate ligase activity"/>
    <property type="evidence" value="ECO:0007669"/>
    <property type="project" value="UniProtKB-UniRule"/>
</dbReference>
<dbReference type="SUPFAM" id="SSF53623">
    <property type="entry name" value="MurD-like peptide ligases, catalytic domain"/>
    <property type="match status" value="1"/>
</dbReference>
<evidence type="ECO:0000259" key="14">
    <source>
        <dbReference type="Pfam" id="PF01225"/>
    </source>
</evidence>
<dbReference type="GO" id="GO:0005524">
    <property type="term" value="F:ATP binding"/>
    <property type="evidence" value="ECO:0007669"/>
    <property type="project" value="UniProtKB-UniRule"/>
</dbReference>
<feature type="domain" description="Mur ligase N-terminal catalytic" evidence="14">
    <location>
        <begin position="24"/>
        <end position="80"/>
    </location>
</feature>
<keyword evidence="11 12" id="KW-0961">Cell wall biogenesis/degradation</keyword>
<keyword evidence="7 12" id="KW-0067">ATP-binding</keyword>
<evidence type="ECO:0000256" key="2">
    <source>
        <dbReference type="ARBA" id="ARBA00005898"/>
    </source>
</evidence>
<evidence type="ECO:0000256" key="5">
    <source>
        <dbReference type="ARBA" id="ARBA00022618"/>
    </source>
</evidence>
<feature type="short sequence motif" description="Meso-diaminopimelate recognition motif" evidence="12">
    <location>
        <begin position="408"/>
        <end position="411"/>
    </location>
</feature>
<dbReference type="InterPro" id="IPR013221">
    <property type="entry name" value="Mur_ligase_cen"/>
</dbReference>
<comment type="caution">
    <text evidence="12">Lacks conserved residue(s) required for the propagation of feature annotation.</text>
</comment>
<keyword evidence="5 12" id="KW-0132">Cell division</keyword>
<keyword evidence="12" id="KW-0460">Magnesium</keyword>
<dbReference type="InterPro" id="IPR036565">
    <property type="entry name" value="Mur-like_cat_sf"/>
</dbReference>
<dbReference type="InterPro" id="IPR005761">
    <property type="entry name" value="UDP-N-AcMur-Glu-dNH2Pim_ligase"/>
</dbReference>
<feature type="binding site" evidence="12">
    <location>
        <position position="150"/>
    </location>
    <ligand>
        <name>UDP-N-acetyl-alpha-D-muramoyl-L-alanyl-D-glutamate</name>
        <dbReference type="ChEBI" id="CHEBI:83900"/>
    </ligand>
</feature>
<organism evidence="17 18">
    <name type="scientific">Alkalicoccus luteus</name>
    <dbReference type="NCBI Taxonomy" id="1237094"/>
    <lineage>
        <taxon>Bacteria</taxon>
        <taxon>Bacillati</taxon>
        <taxon>Bacillota</taxon>
        <taxon>Bacilli</taxon>
        <taxon>Bacillales</taxon>
        <taxon>Bacillaceae</taxon>
        <taxon>Alkalicoccus</taxon>
    </lineage>
</organism>
<feature type="binding site" evidence="12">
    <location>
        <begin position="151"/>
        <end position="152"/>
    </location>
    <ligand>
        <name>UDP-N-acetyl-alpha-D-muramoyl-L-alanyl-D-glutamate</name>
        <dbReference type="ChEBI" id="CHEBI:83900"/>
    </ligand>
</feature>
<comment type="catalytic activity">
    <reaction evidence="12">
        <text>UDP-N-acetyl-alpha-D-muramoyl-L-alanyl-D-glutamate + meso-2,6-diaminopimelate + ATP = UDP-N-acetyl-alpha-D-muramoyl-L-alanyl-gamma-D-glutamyl-meso-2,6-diaminopimelate + ADP + phosphate + H(+)</text>
        <dbReference type="Rhea" id="RHEA:23676"/>
        <dbReference type="ChEBI" id="CHEBI:15378"/>
        <dbReference type="ChEBI" id="CHEBI:30616"/>
        <dbReference type="ChEBI" id="CHEBI:43474"/>
        <dbReference type="ChEBI" id="CHEBI:57791"/>
        <dbReference type="ChEBI" id="CHEBI:83900"/>
        <dbReference type="ChEBI" id="CHEBI:83905"/>
        <dbReference type="ChEBI" id="CHEBI:456216"/>
        <dbReference type="EC" id="6.3.2.13"/>
    </reaction>
</comment>
<reference evidence="17 18" key="1">
    <citation type="submission" date="2020-03" db="EMBL/GenBank/DDBJ databases">
        <title>Assessment of the enzymatic potential of alkaline-tolerant lipase obtained from Bacillus luteus H11 (technogenic soil) for the bioremediation of saline soils contaminated with petroleum substances.</title>
        <authorList>
            <person name="Kalwasinska A."/>
        </authorList>
    </citation>
    <scope>NUCLEOTIDE SEQUENCE [LARGE SCALE GENOMIC DNA]</scope>
    <source>
        <strain evidence="17 18">H11</strain>
    </source>
</reference>
<dbReference type="NCBIfam" id="TIGR01085">
    <property type="entry name" value="murE"/>
    <property type="match status" value="1"/>
</dbReference>
<feature type="binding site" evidence="12">
    <location>
        <position position="458"/>
    </location>
    <ligand>
        <name>meso-2,6-diaminopimelate</name>
        <dbReference type="ChEBI" id="CHEBI:57791"/>
    </ligand>
</feature>
<dbReference type="GO" id="GO:0071555">
    <property type="term" value="P:cell wall organization"/>
    <property type="evidence" value="ECO:0007669"/>
    <property type="project" value="UniProtKB-KW"/>
</dbReference>
<dbReference type="GO" id="GO:0008360">
    <property type="term" value="P:regulation of cell shape"/>
    <property type="evidence" value="ECO:0007669"/>
    <property type="project" value="UniProtKB-KW"/>
</dbReference>
<evidence type="ECO:0000256" key="7">
    <source>
        <dbReference type="ARBA" id="ARBA00022840"/>
    </source>
</evidence>
<dbReference type="GO" id="GO:0005737">
    <property type="term" value="C:cytoplasm"/>
    <property type="evidence" value="ECO:0007669"/>
    <property type="project" value="UniProtKB-SubCell"/>
</dbReference>
<keyword evidence="10 12" id="KW-0131">Cell cycle</keyword>
<evidence type="ECO:0000256" key="12">
    <source>
        <dbReference type="HAMAP-Rule" id="MF_00208"/>
    </source>
</evidence>
<dbReference type="GO" id="GO:0000287">
    <property type="term" value="F:magnesium ion binding"/>
    <property type="evidence" value="ECO:0007669"/>
    <property type="project" value="UniProtKB-UniRule"/>
</dbReference>
<protein>
    <recommendedName>
        <fullName evidence="12">UDP-N-acetylmuramoyl-L-alanyl-D-glutamate--2,6-diaminopimelate ligase</fullName>
        <ecNumber evidence="12">6.3.2.13</ecNumber>
    </recommendedName>
    <alternativeName>
        <fullName evidence="12">Meso-A2pm-adding enzyme</fullName>
    </alternativeName>
    <alternativeName>
        <fullName evidence="12">Meso-diaminopimelate-adding enzyme</fullName>
    </alternativeName>
    <alternativeName>
        <fullName evidence="12">UDP-MurNAc-L-Ala-D-Glu:meso-diaminopimelate ligase</fullName>
    </alternativeName>
    <alternativeName>
        <fullName evidence="12">UDP-MurNAc-tripeptide synthetase</fullName>
    </alternativeName>
    <alternativeName>
        <fullName evidence="12">UDP-N-acetylmuramyl-tripeptide synthetase</fullName>
    </alternativeName>
</protein>
<evidence type="ECO:0000256" key="8">
    <source>
        <dbReference type="ARBA" id="ARBA00022960"/>
    </source>
</evidence>
<comment type="caution">
    <text evidence="17">The sequence shown here is derived from an EMBL/GenBank/DDBJ whole genome shotgun (WGS) entry which is preliminary data.</text>
</comment>
<evidence type="ECO:0000256" key="10">
    <source>
        <dbReference type="ARBA" id="ARBA00023306"/>
    </source>
</evidence>
<dbReference type="NCBIfam" id="NF001124">
    <property type="entry name" value="PRK00139.1-2"/>
    <property type="match status" value="1"/>
</dbReference>
<evidence type="ECO:0000256" key="6">
    <source>
        <dbReference type="ARBA" id="ARBA00022741"/>
    </source>
</evidence>
<dbReference type="EC" id="6.3.2.13" evidence="12"/>
<name>A0A969PP93_9BACI</name>
<evidence type="ECO:0000259" key="16">
    <source>
        <dbReference type="Pfam" id="PF08245"/>
    </source>
</evidence>
<evidence type="ECO:0000256" key="11">
    <source>
        <dbReference type="ARBA" id="ARBA00023316"/>
    </source>
</evidence>
<dbReference type="PANTHER" id="PTHR23135">
    <property type="entry name" value="MUR LIGASE FAMILY MEMBER"/>
    <property type="match status" value="1"/>
</dbReference>
<keyword evidence="18" id="KW-1185">Reference proteome</keyword>
<comment type="subcellular location">
    <subcellularLocation>
        <location evidence="12 13">Cytoplasm</location>
    </subcellularLocation>
</comment>
<sequence>MNAQLYDLAKRLPTKQIYGSDIAISGMQMDNRRLKKGDLFFCIPGYTVDGHAFAAAAKAAGAAALVTERRLDIGLPEIVTGSSRRAMAVMAADFYQHPSSSLDMIGVTGTNGKTSVTHYIEQLLEMQGDTCGVIGTMYTRYAGKTQESANTTPESITLQQLLYEMKEAGTETVAMEVSSHALAGGRIHGTAFQTAVFTNLSQDHLDYHKNMDDYAHAKSLLFSQLGSSFNRKPLPVSVINLDDAYAPVMIKASAVPILTYGIRSEADLKASDLKLDPSGSQFRLSAFGESYKVRIGLPGRFSVYNVLAAAGALFAQGAELGKIAANLEKLHGVKGRFEPVESDRPVHVIVDYAHTPDSLENVLDTIREVSSGNIITVIGCGGDRDKSKRPLMAAAADKRSSKTILTSDNPRTEDPEVILEDMKQGMSSDNYEMEVDRRLAIRKAVLQAGEGDVVLIAGKGHETYQEINGVRKEFDDRKEAESALKEWSH</sequence>
<dbReference type="RefSeq" id="WP_168004732.1">
    <property type="nucleotide sequence ID" value="NZ_JAATHJ010000002.1"/>
</dbReference>
<evidence type="ECO:0000256" key="4">
    <source>
        <dbReference type="ARBA" id="ARBA00022598"/>
    </source>
</evidence>
<feature type="binding site" evidence="12">
    <location>
        <begin position="109"/>
        <end position="115"/>
    </location>
    <ligand>
        <name>ATP</name>
        <dbReference type="ChEBI" id="CHEBI:30616"/>
    </ligand>
</feature>
<dbReference type="Proteomes" id="UP000752012">
    <property type="component" value="Unassembled WGS sequence"/>
</dbReference>
<dbReference type="InterPro" id="IPR004101">
    <property type="entry name" value="Mur_ligase_C"/>
</dbReference>
<dbReference type="SUPFAM" id="SSF63418">
    <property type="entry name" value="MurE/MurF N-terminal domain"/>
    <property type="match status" value="1"/>
</dbReference>
<comment type="similarity">
    <text evidence="2 12">Belongs to the MurCDEF family. MurE subfamily.</text>
</comment>
<dbReference type="GO" id="GO:0004326">
    <property type="term" value="F:tetrahydrofolylpolyglutamate synthase activity"/>
    <property type="evidence" value="ECO:0007669"/>
    <property type="project" value="InterPro"/>
</dbReference>
<dbReference type="Pfam" id="PF08245">
    <property type="entry name" value="Mur_ligase_M"/>
    <property type="match status" value="1"/>
</dbReference>
<feature type="binding site" evidence="12">
    <location>
        <begin position="408"/>
        <end position="411"/>
    </location>
    <ligand>
        <name>meso-2,6-diaminopimelate</name>
        <dbReference type="ChEBI" id="CHEBI:57791"/>
    </ligand>
</feature>
<feature type="binding site" evidence="12">
    <location>
        <position position="178"/>
    </location>
    <ligand>
        <name>UDP-N-acetyl-alpha-D-muramoyl-L-alanyl-D-glutamate</name>
        <dbReference type="ChEBI" id="CHEBI:83900"/>
    </ligand>
</feature>
<dbReference type="InterPro" id="IPR000713">
    <property type="entry name" value="Mur_ligase_N"/>
</dbReference>
<evidence type="ECO:0000256" key="13">
    <source>
        <dbReference type="RuleBase" id="RU004135"/>
    </source>
</evidence>
<feature type="binding site" evidence="12">
    <location>
        <position position="462"/>
    </location>
    <ligand>
        <name>meso-2,6-diaminopimelate</name>
        <dbReference type="ChEBI" id="CHEBI:57791"/>
    </ligand>
</feature>
<dbReference type="HAMAP" id="MF_00208">
    <property type="entry name" value="MurE"/>
    <property type="match status" value="1"/>
</dbReference>
<dbReference type="InterPro" id="IPR018109">
    <property type="entry name" value="Folylpolyglutamate_synth_CS"/>
</dbReference>
<dbReference type="Pfam" id="PF01225">
    <property type="entry name" value="Mur_ligase"/>
    <property type="match status" value="1"/>
</dbReference>
<evidence type="ECO:0000256" key="9">
    <source>
        <dbReference type="ARBA" id="ARBA00022984"/>
    </source>
</evidence>
<feature type="binding site" evidence="12">
    <location>
        <position position="384"/>
    </location>
    <ligand>
        <name>meso-2,6-diaminopimelate</name>
        <dbReference type="ChEBI" id="CHEBI:57791"/>
    </ligand>
</feature>
<comment type="pathway">
    <text evidence="1 12 13">Cell wall biogenesis; peptidoglycan biosynthesis.</text>
</comment>
<dbReference type="AlphaFoldDB" id="A0A969PP93"/>
<accession>A0A969PP93</accession>
<dbReference type="Gene3D" id="3.90.190.20">
    <property type="entry name" value="Mur ligase, C-terminal domain"/>
    <property type="match status" value="1"/>
</dbReference>
<comment type="function">
    <text evidence="12">Catalyzes the addition of meso-diaminopimelic acid to the nucleotide precursor UDP-N-acetylmuramoyl-L-alanyl-D-glutamate (UMAG) in the biosynthesis of bacterial cell-wall peptidoglycan.</text>
</comment>
<dbReference type="PROSITE" id="PS01011">
    <property type="entry name" value="FOLYLPOLYGLU_SYNT_1"/>
    <property type="match status" value="1"/>
</dbReference>
<evidence type="ECO:0000313" key="18">
    <source>
        <dbReference type="Proteomes" id="UP000752012"/>
    </source>
</evidence>
<comment type="cofactor">
    <cofactor evidence="12">
        <name>Mg(2+)</name>
        <dbReference type="ChEBI" id="CHEBI:18420"/>
    </cofactor>
</comment>
<dbReference type="PANTHER" id="PTHR23135:SF4">
    <property type="entry name" value="UDP-N-ACETYLMURAMOYL-L-ALANYL-D-GLUTAMATE--2,6-DIAMINOPIMELATE LIGASE MURE HOMOLOG, CHLOROPLASTIC"/>
    <property type="match status" value="1"/>
</dbReference>
<keyword evidence="3 12" id="KW-0963">Cytoplasm</keyword>
<feature type="domain" description="Mur ligase central" evidence="16">
    <location>
        <begin position="107"/>
        <end position="312"/>
    </location>
</feature>
<keyword evidence="4 12" id="KW-0436">Ligase</keyword>
<evidence type="ECO:0000256" key="1">
    <source>
        <dbReference type="ARBA" id="ARBA00004752"/>
    </source>
</evidence>
<evidence type="ECO:0000259" key="15">
    <source>
        <dbReference type="Pfam" id="PF02875"/>
    </source>
</evidence>
<dbReference type="Gene3D" id="3.40.1390.10">
    <property type="entry name" value="MurE/MurF, N-terminal domain"/>
    <property type="match status" value="1"/>
</dbReference>
<evidence type="ECO:0000313" key="17">
    <source>
        <dbReference type="EMBL" id="NJP36449.1"/>
    </source>
</evidence>
<keyword evidence="6 12" id="KW-0547">Nucleotide-binding</keyword>
<dbReference type="InterPro" id="IPR035911">
    <property type="entry name" value="MurE/MurF_N"/>
</dbReference>
<dbReference type="NCBIfam" id="NF001126">
    <property type="entry name" value="PRK00139.1-4"/>
    <property type="match status" value="1"/>
</dbReference>
<dbReference type="Gene3D" id="3.40.1190.10">
    <property type="entry name" value="Mur-like, catalytic domain"/>
    <property type="match status" value="1"/>
</dbReference>